<sequence>MKERVRFLAEHRDLFHGTFRNNSDQGISEKYINHLQDNNSQQLLEERNFNQVTTQSTVTFSNNYQDDTSALDSSTNSGVVNEKNIIVSKVDENKENNDDDDEESSFPHIYVLPDLPLRIKQIISRGEINEFRGHTNARRLLLDAIFTDVTIQYSLLYPDKSQYRSMAKAILKILNIPNDTGTLNEWIESLKAKFKRERRPLQQISEQVQKMKVRYGNGNGRPMKRTDNVIAPRRELTVQFWNKIDMNDDPEDANQNIQFMKSELANQVINFDNVKVSWKKTLVHRRNFIQNHTTKEILEEYPGYTNGLLIFDEVQYVCNIDIETNFKRILPKLLDSIPDNSGFVNDLPAVRLIKLLSKHFTDSWQHVISNKEPLSPRPTIQITTDKFIIFLDYEVITETSSIDQALCIIICLYVIFELQFGAHNRIIHLLYGILLQESGALTKPLRHLLHQWNFIIDKKENKGNTQITTTTSTNNDTRATPMNNMVPVEEIQIFDVRDIEEQESFTEKSTYIRPVYEEQNDLSILRLSGDNQNPIKTTENVCAKEIINQFSTETFQSSTPSSPINVPLIIHISTSPGEEEKEEEKITSPSPLSEVNTLYVVNTKHQISSKSTHSSSTVSKKSVPITRKRPATTEEPIALRLKRSRLKKSN</sequence>
<gene>
    <name evidence="2" type="ORF">TIS948_LOCUS25568</name>
    <name evidence="3" type="ORF">UJA718_LOCUS12120</name>
</gene>
<keyword evidence="5" id="KW-1185">Reference proteome</keyword>
<organism evidence="2 4">
    <name type="scientific">Rotaria socialis</name>
    <dbReference type="NCBI Taxonomy" id="392032"/>
    <lineage>
        <taxon>Eukaryota</taxon>
        <taxon>Metazoa</taxon>
        <taxon>Spiralia</taxon>
        <taxon>Gnathifera</taxon>
        <taxon>Rotifera</taxon>
        <taxon>Eurotatoria</taxon>
        <taxon>Bdelloidea</taxon>
        <taxon>Philodinida</taxon>
        <taxon>Philodinidae</taxon>
        <taxon>Rotaria</taxon>
    </lineage>
</organism>
<dbReference type="AlphaFoldDB" id="A0A817YCM6"/>
<accession>A0A817YCM6</accession>
<reference evidence="2" key="1">
    <citation type="submission" date="2021-02" db="EMBL/GenBank/DDBJ databases">
        <authorList>
            <person name="Nowell W R."/>
        </authorList>
    </citation>
    <scope>NUCLEOTIDE SEQUENCE</scope>
</reference>
<feature type="region of interest" description="Disordered" evidence="1">
    <location>
        <begin position="86"/>
        <end position="105"/>
    </location>
</feature>
<evidence type="ECO:0000313" key="5">
    <source>
        <dbReference type="Proteomes" id="UP000663873"/>
    </source>
</evidence>
<evidence type="ECO:0000313" key="2">
    <source>
        <dbReference type="EMBL" id="CAF3376780.1"/>
    </source>
</evidence>
<comment type="caution">
    <text evidence="2">The sequence shown here is derived from an EMBL/GenBank/DDBJ whole genome shotgun (WGS) entry which is preliminary data.</text>
</comment>
<evidence type="ECO:0000313" key="3">
    <source>
        <dbReference type="EMBL" id="CAF4292649.1"/>
    </source>
</evidence>
<evidence type="ECO:0000256" key="1">
    <source>
        <dbReference type="SAM" id="MobiDB-lite"/>
    </source>
</evidence>
<dbReference type="Proteomes" id="UP000663873">
    <property type="component" value="Unassembled WGS sequence"/>
</dbReference>
<dbReference type="EMBL" id="CAJOBP010001543">
    <property type="protein sequence ID" value="CAF4292649.1"/>
    <property type="molecule type" value="Genomic_DNA"/>
</dbReference>
<dbReference type="Proteomes" id="UP000663825">
    <property type="component" value="Unassembled WGS sequence"/>
</dbReference>
<evidence type="ECO:0000313" key="4">
    <source>
        <dbReference type="Proteomes" id="UP000663825"/>
    </source>
</evidence>
<feature type="compositionally biased region" description="Basic residues" evidence="1">
    <location>
        <begin position="640"/>
        <end position="650"/>
    </location>
</feature>
<feature type="compositionally biased region" description="Low complexity" evidence="1">
    <location>
        <begin position="608"/>
        <end position="623"/>
    </location>
</feature>
<dbReference type="EMBL" id="CAJNXB010004450">
    <property type="protein sequence ID" value="CAF3376780.1"/>
    <property type="molecule type" value="Genomic_DNA"/>
</dbReference>
<dbReference type="OrthoDB" id="10049949at2759"/>
<protein>
    <submittedName>
        <fullName evidence="2">Uncharacterized protein</fullName>
    </submittedName>
</protein>
<proteinExistence type="predicted"/>
<name>A0A817YCM6_9BILA</name>
<feature type="region of interest" description="Disordered" evidence="1">
    <location>
        <begin position="604"/>
        <end position="650"/>
    </location>
</feature>